<feature type="coiled-coil region" evidence="1">
    <location>
        <begin position="42"/>
        <end position="80"/>
    </location>
</feature>
<organism evidence="3 4">
    <name type="scientific">Candidatus Nitronauta litoralis</name>
    <dbReference type="NCBI Taxonomy" id="2705533"/>
    <lineage>
        <taxon>Bacteria</taxon>
        <taxon>Pseudomonadati</taxon>
        <taxon>Nitrospinota/Tectimicrobiota group</taxon>
        <taxon>Nitrospinota</taxon>
        <taxon>Nitrospinia</taxon>
        <taxon>Nitrospinales</taxon>
        <taxon>Nitrospinaceae</taxon>
        <taxon>Candidatus Nitronauta</taxon>
    </lineage>
</organism>
<evidence type="ECO:0000313" key="4">
    <source>
        <dbReference type="Proteomes" id="UP000594688"/>
    </source>
</evidence>
<evidence type="ECO:0000256" key="2">
    <source>
        <dbReference type="SAM" id="MobiDB-lite"/>
    </source>
</evidence>
<name>A0A7T0BWV5_9BACT</name>
<accession>A0A7T0BWV5</accession>
<proteinExistence type="predicted"/>
<gene>
    <name evidence="3" type="ORF">G3M70_11145</name>
</gene>
<keyword evidence="1" id="KW-0175">Coiled coil</keyword>
<dbReference type="EMBL" id="CP048685">
    <property type="protein sequence ID" value="QPJ62394.1"/>
    <property type="molecule type" value="Genomic_DNA"/>
</dbReference>
<dbReference type="KEGG" id="nli:G3M70_11145"/>
<feature type="compositionally biased region" description="Basic residues" evidence="2">
    <location>
        <begin position="116"/>
        <end position="140"/>
    </location>
</feature>
<evidence type="ECO:0000313" key="3">
    <source>
        <dbReference type="EMBL" id="QPJ62394.1"/>
    </source>
</evidence>
<dbReference type="AlphaFoldDB" id="A0A7T0BWV5"/>
<dbReference type="Proteomes" id="UP000594688">
    <property type="component" value="Chromosome"/>
</dbReference>
<feature type="region of interest" description="Disordered" evidence="2">
    <location>
        <begin position="86"/>
        <end position="140"/>
    </location>
</feature>
<reference evidence="3 4" key="1">
    <citation type="submission" date="2020-02" db="EMBL/GenBank/DDBJ databases">
        <title>Genomic and physiological characterization of two novel Nitrospinaceae genera.</title>
        <authorList>
            <person name="Mueller A.J."/>
            <person name="Jung M.-Y."/>
            <person name="Strachan C.R."/>
            <person name="Herbold C.W."/>
            <person name="Kirkegaard R.H."/>
            <person name="Daims H."/>
        </authorList>
    </citation>
    <scope>NUCLEOTIDE SEQUENCE [LARGE SCALE GENOMIC DNA]</scope>
    <source>
        <strain evidence="3">EB</strain>
    </source>
</reference>
<feature type="compositionally biased region" description="Basic and acidic residues" evidence="2">
    <location>
        <begin position="86"/>
        <end position="98"/>
    </location>
</feature>
<evidence type="ECO:0000256" key="1">
    <source>
        <dbReference type="SAM" id="Coils"/>
    </source>
</evidence>
<sequence>MSIAKLLKEQRDWLNSATKNIDIKKVTEKNLDFSEKLKLRRKDDIKEKIATLKRQKEEAIKRYDQAIADQDKELIRIEKEISLKDLTKPQKSPGDRVVTKPKKTGPVLKKAPSKLTAKKTIKKKTVKKPSAQRKTSRKKK</sequence>
<protein>
    <submittedName>
        <fullName evidence="3">Uncharacterized protein</fullName>
    </submittedName>
</protein>